<dbReference type="OrthoDB" id="2415345at2759"/>
<dbReference type="AlphaFoldDB" id="A0A9P6SQW7"/>
<dbReference type="EMBL" id="JAAAHW010002539">
    <property type="protein sequence ID" value="KAF9991764.1"/>
    <property type="molecule type" value="Genomic_DNA"/>
</dbReference>
<evidence type="ECO:0000313" key="2">
    <source>
        <dbReference type="EMBL" id="KAF9991764.1"/>
    </source>
</evidence>
<gene>
    <name evidence="2" type="ORF">BGZ65_000113</name>
</gene>
<comment type="caution">
    <text evidence="2">The sequence shown here is derived from an EMBL/GenBank/DDBJ whole genome shotgun (WGS) entry which is preliminary data.</text>
</comment>
<feature type="region of interest" description="Disordered" evidence="1">
    <location>
        <begin position="43"/>
        <end position="70"/>
    </location>
</feature>
<sequence length="211" mass="23963">LPPSHVHLFLDIFSNAGLQYNKKPRFVSSSTFFSHPTIVSTAMPTTNNNDSSHTLGHVSPHPSGQSQSTRALLRLSSCSNGLVNTPNQDPNPSKERADYDGALQYLFSKATQDPAARDLCREIELKMSPPFRDGVLQCLLRLQAIDRIEEWPVLFGKDNPFILYMLYKISNSEFPVGSTEKTIWDLRRKETTDWLKQRIEAASKKEWNKKI</sequence>
<evidence type="ECO:0000313" key="3">
    <source>
        <dbReference type="Proteomes" id="UP000749646"/>
    </source>
</evidence>
<proteinExistence type="predicted"/>
<accession>A0A9P6SQW7</accession>
<reference evidence="2" key="1">
    <citation type="journal article" date="2020" name="Fungal Divers.">
        <title>Resolving the Mortierellaceae phylogeny through synthesis of multi-gene phylogenetics and phylogenomics.</title>
        <authorList>
            <person name="Vandepol N."/>
            <person name="Liber J."/>
            <person name="Desiro A."/>
            <person name="Na H."/>
            <person name="Kennedy M."/>
            <person name="Barry K."/>
            <person name="Grigoriev I.V."/>
            <person name="Miller A.N."/>
            <person name="O'Donnell K."/>
            <person name="Stajich J.E."/>
            <person name="Bonito G."/>
        </authorList>
    </citation>
    <scope>NUCLEOTIDE SEQUENCE</scope>
    <source>
        <strain evidence="2">MES-2147</strain>
    </source>
</reference>
<name>A0A9P6SQW7_9FUNG</name>
<evidence type="ECO:0000256" key="1">
    <source>
        <dbReference type="SAM" id="MobiDB-lite"/>
    </source>
</evidence>
<keyword evidence="3" id="KW-1185">Reference proteome</keyword>
<dbReference type="Proteomes" id="UP000749646">
    <property type="component" value="Unassembled WGS sequence"/>
</dbReference>
<organism evidence="2 3">
    <name type="scientific">Modicella reniformis</name>
    <dbReference type="NCBI Taxonomy" id="1440133"/>
    <lineage>
        <taxon>Eukaryota</taxon>
        <taxon>Fungi</taxon>
        <taxon>Fungi incertae sedis</taxon>
        <taxon>Mucoromycota</taxon>
        <taxon>Mortierellomycotina</taxon>
        <taxon>Mortierellomycetes</taxon>
        <taxon>Mortierellales</taxon>
        <taxon>Mortierellaceae</taxon>
        <taxon>Modicella</taxon>
    </lineage>
</organism>
<feature type="compositionally biased region" description="Polar residues" evidence="1">
    <location>
        <begin position="43"/>
        <end position="54"/>
    </location>
</feature>
<feature type="non-terminal residue" evidence="2">
    <location>
        <position position="1"/>
    </location>
</feature>
<protein>
    <submittedName>
        <fullName evidence="2">Uncharacterized protein</fullName>
    </submittedName>
</protein>